<name>X1RTC1_9ZZZZ</name>
<dbReference type="EMBL" id="BARW01008388">
    <property type="protein sequence ID" value="GAI83913.1"/>
    <property type="molecule type" value="Genomic_DNA"/>
</dbReference>
<comment type="caution">
    <text evidence="1">The sequence shown here is derived from an EMBL/GenBank/DDBJ whole genome shotgun (WGS) entry which is preliminary data.</text>
</comment>
<protein>
    <submittedName>
        <fullName evidence="1">Uncharacterized protein</fullName>
    </submittedName>
</protein>
<evidence type="ECO:0000313" key="1">
    <source>
        <dbReference type="EMBL" id="GAI83913.1"/>
    </source>
</evidence>
<sequence length="70" mass="8111">MLRGRELQKIIGEYLESHAGSLGITMWWLGHERGNIRFQKKESRDVDIGIIVDDHLFIIEIKAHAANRDL</sequence>
<accession>X1RTC1</accession>
<gene>
    <name evidence="1" type="ORF">S12H4_17207</name>
</gene>
<feature type="non-terminal residue" evidence="1">
    <location>
        <position position="70"/>
    </location>
</feature>
<proteinExistence type="predicted"/>
<dbReference type="AlphaFoldDB" id="X1RTC1"/>
<reference evidence="1" key="1">
    <citation type="journal article" date="2014" name="Front. Microbiol.">
        <title>High frequency of phylogenetically diverse reductive dehalogenase-homologous genes in deep subseafloor sedimentary metagenomes.</title>
        <authorList>
            <person name="Kawai M."/>
            <person name="Futagami T."/>
            <person name="Toyoda A."/>
            <person name="Takaki Y."/>
            <person name="Nishi S."/>
            <person name="Hori S."/>
            <person name="Arai W."/>
            <person name="Tsubouchi T."/>
            <person name="Morono Y."/>
            <person name="Uchiyama I."/>
            <person name="Ito T."/>
            <person name="Fujiyama A."/>
            <person name="Inagaki F."/>
            <person name="Takami H."/>
        </authorList>
    </citation>
    <scope>NUCLEOTIDE SEQUENCE</scope>
    <source>
        <strain evidence="1">Expedition CK06-06</strain>
    </source>
</reference>
<organism evidence="1">
    <name type="scientific">marine sediment metagenome</name>
    <dbReference type="NCBI Taxonomy" id="412755"/>
    <lineage>
        <taxon>unclassified sequences</taxon>
        <taxon>metagenomes</taxon>
        <taxon>ecological metagenomes</taxon>
    </lineage>
</organism>